<evidence type="ECO:0000313" key="3">
    <source>
        <dbReference type="EMBL" id="KAK4031009.1"/>
    </source>
</evidence>
<reference evidence="3 4" key="1">
    <citation type="journal article" date="2023" name="Nucleic Acids Res.">
        <title>The hologenome of Daphnia magna reveals possible DNA methylation and microbiome-mediated evolution of the host genome.</title>
        <authorList>
            <person name="Chaturvedi A."/>
            <person name="Li X."/>
            <person name="Dhandapani V."/>
            <person name="Marshall H."/>
            <person name="Kissane S."/>
            <person name="Cuenca-Cambronero M."/>
            <person name="Asole G."/>
            <person name="Calvet F."/>
            <person name="Ruiz-Romero M."/>
            <person name="Marangio P."/>
            <person name="Guigo R."/>
            <person name="Rago D."/>
            <person name="Mirbahai L."/>
            <person name="Eastwood N."/>
            <person name="Colbourne J.K."/>
            <person name="Zhou J."/>
            <person name="Mallon E."/>
            <person name="Orsini L."/>
        </authorList>
    </citation>
    <scope>NUCLEOTIDE SEQUENCE [LARGE SCALE GENOMIC DNA]</scope>
    <source>
        <strain evidence="3">LRV0_1</strain>
    </source>
</reference>
<evidence type="ECO:0000313" key="4">
    <source>
        <dbReference type="Proteomes" id="UP001234178"/>
    </source>
</evidence>
<organism evidence="3 4">
    <name type="scientific">Daphnia magna</name>
    <dbReference type="NCBI Taxonomy" id="35525"/>
    <lineage>
        <taxon>Eukaryota</taxon>
        <taxon>Metazoa</taxon>
        <taxon>Ecdysozoa</taxon>
        <taxon>Arthropoda</taxon>
        <taxon>Crustacea</taxon>
        <taxon>Branchiopoda</taxon>
        <taxon>Diplostraca</taxon>
        <taxon>Cladocera</taxon>
        <taxon>Anomopoda</taxon>
        <taxon>Daphniidae</taxon>
        <taxon>Daphnia</taxon>
    </lineage>
</organism>
<gene>
    <name evidence="3" type="ORF">OUZ56_024467</name>
</gene>
<name>A0ABR0B0V2_9CRUS</name>
<dbReference type="EMBL" id="JAOYFB010000039">
    <property type="protein sequence ID" value="KAK4031009.1"/>
    <property type="molecule type" value="Genomic_DNA"/>
</dbReference>
<comment type="caution">
    <text evidence="3">The sequence shown here is derived from an EMBL/GenBank/DDBJ whole genome shotgun (WGS) entry which is preliminary data.</text>
</comment>
<evidence type="ECO:0000256" key="2">
    <source>
        <dbReference type="SAM" id="Phobius"/>
    </source>
</evidence>
<keyword evidence="2" id="KW-0812">Transmembrane</keyword>
<protein>
    <submittedName>
        <fullName evidence="3">Uncharacterized protein</fullName>
    </submittedName>
</protein>
<dbReference type="Proteomes" id="UP001234178">
    <property type="component" value="Unassembled WGS sequence"/>
</dbReference>
<keyword evidence="4" id="KW-1185">Reference proteome</keyword>
<feature type="region of interest" description="Disordered" evidence="1">
    <location>
        <begin position="1"/>
        <end position="24"/>
    </location>
</feature>
<feature type="transmembrane region" description="Helical" evidence="2">
    <location>
        <begin position="65"/>
        <end position="82"/>
    </location>
</feature>
<keyword evidence="2" id="KW-1133">Transmembrane helix</keyword>
<proteinExistence type="predicted"/>
<keyword evidence="2" id="KW-0472">Membrane</keyword>
<accession>A0ABR0B0V2</accession>
<evidence type="ECO:0000256" key="1">
    <source>
        <dbReference type="SAM" id="MobiDB-lite"/>
    </source>
</evidence>
<feature type="compositionally biased region" description="Acidic residues" evidence="1">
    <location>
        <begin position="1"/>
        <end position="13"/>
    </location>
</feature>
<sequence length="123" mass="13187">MELSGEDVSDTETGDFSSSSSSELLSKPCLANFRANRLFILSDVIILLKRRLGVDAVERTSSGRGLGIAVALMCTAVGFFIFRDMDTVILDQGMNYVARLAQLVERGTFNPEVEGSSSSSGAI</sequence>